<dbReference type="GO" id="GO:0020037">
    <property type="term" value="F:heme binding"/>
    <property type="evidence" value="ECO:0007669"/>
    <property type="project" value="InterPro"/>
</dbReference>
<dbReference type="InterPro" id="IPR009056">
    <property type="entry name" value="Cyt_c-like_dom"/>
</dbReference>
<reference evidence="9 10" key="1">
    <citation type="submission" date="2019-07" db="EMBL/GenBank/DDBJ databases">
        <title>Draft genome for Aliikangiella sp. M105.</title>
        <authorList>
            <person name="Wang G."/>
        </authorList>
    </citation>
    <scope>NUCLEOTIDE SEQUENCE [LARGE SCALE GENOMIC DNA]</scope>
    <source>
        <strain evidence="9 10">M105</strain>
    </source>
</reference>
<evidence type="ECO:0000256" key="4">
    <source>
        <dbReference type="ARBA" id="ARBA00022982"/>
    </source>
</evidence>
<dbReference type="AlphaFoldDB" id="A0A545UGF2"/>
<evidence type="ECO:0000256" key="6">
    <source>
        <dbReference type="PROSITE-ProRule" id="PRU00433"/>
    </source>
</evidence>
<keyword evidence="3 6" id="KW-0479">Metal-binding</keyword>
<keyword evidence="10" id="KW-1185">Reference proteome</keyword>
<dbReference type="OrthoDB" id="9796421at2"/>
<dbReference type="InterPro" id="IPR036909">
    <property type="entry name" value="Cyt_c-like_dom_sf"/>
</dbReference>
<keyword evidence="5 6" id="KW-0408">Iron</keyword>
<name>A0A545UGF2_9GAMM</name>
<feature type="chain" id="PRO_5021956081" evidence="7">
    <location>
        <begin position="22"/>
        <end position="102"/>
    </location>
</feature>
<dbReference type="GO" id="GO:0009055">
    <property type="term" value="F:electron transfer activity"/>
    <property type="evidence" value="ECO:0007669"/>
    <property type="project" value="InterPro"/>
</dbReference>
<feature type="signal peptide" evidence="7">
    <location>
        <begin position="1"/>
        <end position="21"/>
    </location>
</feature>
<dbReference type="EMBL" id="VIKS01000004">
    <property type="protein sequence ID" value="TQV88550.1"/>
    <property type="molecule type" value="Genomic_DNA"/>
</dbReference>
<dbReference type="PANTHER" id="PTHR33751">
    <property type="entry name" value="CBB3-TYPE CYTOCHROME C OXIDASE SUBUNIT FIXP"/>
    <property type="match status" value="1"/>
</dbReference>
<proteinExistence type="predicted"/>
<organism evidence="9 10">
    <name type="scientific">Aliikangiella coralliicola</name>
    <dbReference type="NCBI Taxonomy" id="2592383"/>
    <lineage>
        <taxon>Bacteria</taxon>
        <taxon>Pseudomonadati</taxon>
        <taxon>Pseudomonadota</taxon>
        <taxon>Gammaproteobacteria</taxon>
        <taxon>Oceanospirillales</taxon>
        <taxon>Pleioneaceae</taxon>
        <taxon>Aliikangiella</taxon>
    </lineage>
</organism>
<evidence type="ECO:0000256" key="5">
    <source>
        <dbReference type="ARBA" id="ARBA00023004"/>
    </source>
</evidence>
<evidence type="ECO:0000313" key="9">
    <source>
        <dbReference type="EMBL" id="TQV88550.1"/>
    </source>
</evidence>
<protein>
    <submittedName>
        <fullName evidence="9">Cytochrome c</fullName>
    </submittedName>
</protein>
<dbReference type="PANTHER" id="PTHR33751:SF9">
    <property type="entry name" value="CYTOCHROME C4"/>
    <property type="match status" value="1"/>
</dbReference>
<sequence>MKLQFLISLFIISFASTAATAADIEAGKKRAAVCIGCHGPDGISFIPTYPNLKGQKAAYTEKQLRDFKAKKRIDPTMIAQSMSLSDADIKNIAAYYESLGKK</sequence>
<evidence type="ECO:0000256" key="3">
    <source>
        <dbReference type="ARBA" id="ARBA00022723"/>
    </source>
</evidence>
<evidence type="ECO:0000259" key="8">
    <source>
        <dbReference type="PROSITE" id="PS51007"/>
    </source>
</evidence>
<evidence type="ECO:0000256" key="1">
    <source>
        <dbReference type="ARBA" id="ARBA00022448"/>
    </source>
</evidence>
<evidence type="ECO:0000313" key="10">
    <source>
        <dbReference type="Proteomes" id="UP000315439"/>
    </source>
</evidence>
<gene>
    <name evidence="9" type="ORF">FLL46_08510</name>
</gene>
<keyword evidence="1" id="KW-0813">Transport</keyword>
<dbReference type="PROSITE" id="PS51007">
    <property type="entry name" value="CYTC"/>
    <property type="match status" value="1"/>
</dbReference>
<evidence type="ECO:0000256" key="7">
    <source>
        <dbReference type="SAM" id="SignalP"/>
    </source>
</evidence>
<dbReference type="GO" id="GO:0046872">
    <property type="term" value="F:metal ion binding"/>
    <property type="evidence" value="ECO:0007669"/>
    <property type="project" value="UniProtKB-KW"/>
</dbReference>
<keyword evidence="2 6" id="KW-0349">Heme</keyword>
<feature type="domain" description="Cytochrome c" evidence="8">
    <location>
        <begin position="22"/>
        <end position="100"/>
    </location>
</feature>
<keyword evidence="7" id="KW-0732">Signal</keyword>
<accession>A0A545UGF2</accession>
<dbReference type="SUPFAM" id="SSF46626">
    <property type="entry name" value="Cytochrome c"/>
    <property type="match status" value="1"/>
</dbReference>
<dbReference type="Gene3D" id="1.10.760.10">
    <property type="entry name" value="Cytochrome c-like domain"/>
    <property type="match status" value="1"/>
</dbReference>
<dbReference type="RefSeq" id="WP_142893058.1">
    <property type="nucleotide sequence ID" value="NZ_ML660162.1"/>
</dbReference>
<comment type="caution">
    <text evidence="9">The sequence shown here is derived from an EMBL/GenBank/DDBJ whole genome shotgun (WGS) entry which is preliminary data.</text>
</comment>
<dbReference type="Proteomes" id="UP000315439">
    <property type="component" value="Unassembled WGS sequence"/>
</dbReference>
<dbReference type="InterPro" id="IPR050597">
    <property type="entry name" value="Cytochrome_c_Oxidase_Subunit"/>
</dbReference>
<evidence type="ECO:0000256" key="2">
    <source>
        <dbReference type="ARBA" id="ARBA00022617"/>
    </source>
</evidence>
<keyword evidence="4" id="KW-0249">Electron transport</keyword>
<dbReference type="Pfam" id="PF00034">
    <property type="entry name" value="Cytochrom_C"/>
    <property type="match status" value="1"/>
</dbReference>